<name>A0ACB9RTG2_9MYRT</name>
<accession>A0ACB9RTG2</accession>
<proteinExistence type="predicted"/>
<comment type="caution">
    <text evidence="1">The sequence shown here is derived from an EMBL/GenBank/DDBJ whole genome shotgun (WGS) entry which is preliminary data.</text>
</comment>
<evidence type="ECO:0000313" key="1">
    <source>
        <dbReference type="EMBL" id="KAI4380703.1"/>
    </source>
</evidence>
<keyword evidence="2" id="KW-1185">Reference proteome</keyword>
<gene>
    <name evidence="1" type="ORF">MLD38_006865</name>
</gene>
<dbReference type="Proteomes" id="UP001057402">
    <property type="component" value="Chromosome 3"/>
</dbReference>
<evidence type="ECO:0000313" key="2">
    <source>
        <dbReference type="Proteomes" id="UP001057402"/>
    </source>
</evidence>
<sequence>MYSQLVFFRSKSAGCYAAEKMLKRYETARVDVIDRLATPFGFVQQDHPETKVRSSLECDLWEQNASIYLWEWLYVLSSGGESYRSLGIQGQDGVQKSTWLQIYSGRKDSRLTVEQSKHGCV</sequence>
<protein>
    <submittedName>
        <fullName evidence="1">Uncharacterized protein</fullName>
    </submittedName>
</protein>
<organism evidence="1 2">
    <name type="scientific">Melastoma candidum</name>
    <dbReference type="NCBI Taxonomy" id="119954"/>
    <lineage>
        <taxon>Eukaryota</taxon>
        <taxon>Viridiplantae</taxon>
        <taxon>Streptophyta</taxon>
        <taxon>Embryophyta</taxon>
        <taxon>Tracheophyta</taxon>
        <taxon>Spermatophyta</taxon>
        <taxon>Magnoliopsida</taxon>
        <taxon>eudicotyledons</taxon>
        <taxon>Gunneridae</taxon>
        <taxon>Pentapetalae</taxon>
        <taxon>rosids</taxon>
        <taxon>malvids</taxon>
        <taxon>Myrtales</taxon>
        <taxon>Melastomataceae</taxon>
        <taxon>Melastomatoideae</taxon>
        <taxon>Melastomateae</taxon>
        <taxon>Melastoma</taxon>
    </lineage>
</organism>
<reference evidence="2" key="1">
    <citation type="journal article" date="2023" name="Front. Plant Sci.">
        <title>Chromosomal-level genome assembly of Melastoma candidum provides insights into trichome evolution.</title>
        <authorList>
            <person name="Zhong Y."/>
            <person name="Wu W."/>
            <person name="Sun C."/>
            <person name="Zou P."/>
            <person name="Liu Y."/>
            <person name="Dai S."/>
            <person name="Zhou R."/>
        </authorList>
    </citation>
    <scope>NUCLEOTIDE SEQUENCE [LARGE SCALE GENOMIC DNA]</scope>
</reference>
<dbReference type="EMBL" id="CM042882">
    <property type="protein sequence ID" value="KAI4380703.1"/>
    <property type="molecule type" value="Genomic_DNA"/>
</dbReference>